<gene>
    <name evidence="10" type="ORF">AMS68_007331</name>
</gene>
<keyword evidence="6" id="KW-0963">Cytoplasm</keyword>
<evidence type="ECO:0000256" key="1">
    <source>
        <dbReference type="ARBA" id="ARBA00004123"/>
    </source>
</evidence>
<evidence type="ECO:0000256" key="3">
    <source>
        <dbReference type="ARBA" id="ARBA00005043"/>
    </source>
</evidence>
<dbReference type="PANTHER" id="PTHR15641:SF1">
    <property type="entry name" value="ELONGATOR COMPLEX PROTEIN 5"/>
    <property type="match status" value="1"/>
</dbReference>
<dbReference type="AlphaFoldDB" id="A0A6H0Y473"/>
<dbReference type="InterPro" id="IPR019519">
    <property type="entry name" value="Elp5"/>
</dbReference>
<feature type="transmembrane region" description="Helical" evidence="9">
    <location>
        <begin position="7"/>
        <end position="27"/>
    </location>
</feature>
<dbReference type="Pfam" id="PF10483">
    <property type="entry name" value="Elong_Iki1"/>
    <property type="match status" value="1"/>
</dbReference>
<sequence length="210" mass="23064">MQSSTATSLPALLSSFITPLVSLLAVYHTDIPSDSMKPSYGPSSLSLCSYLATTVITVHSLHHVLARKAARDRSVIEPSFGLDEETSGVIQGLGANSMNEVVLELEHRRKSGRGVKEWYVLANDNSSNDIRRRLCLLEDFPGYTTVSIVSEVAADASLSTFELGLTDKQRRDREGVVLPYFDAQKGSNEGGRILYDMGSEDDFDEEEDEI</sequence>
<dbReference type="GO" id="GO:0033588">
    <property type="term" value="C:elongator holoenzyme complex"/>
    <property type="evidence" value="ECO:0007669"/>
    <property type="project" value="InterPro"/>
</dbReference>
<dbReference type="EMBL" id="CP051143">
    <property type="protein sequence ID" value="QIX01814.1"/>
    <property type="molecule type" value="Genomic_DNA"/>
</dbReference>
<organism evidence="10 11">
    <name type="scientific">Peltaster fructicola</name>
    <dbReference type="NCBI Taxonomy" id="286661"/>
    <lineage>
        <taxon>Eukaryota</taxon>
        <taxon>Fungi</taxon>
        <taxon>Dikarya</taxon>
        <taxon>Ascomycota</taxon>
        <taxon>Pezizomycotina</taxon>
        <taxon>Dothideomycetes</taxon>
        <taxon>Dothideomycetes incertae sedis</taxon>
        <taxon>Peltaster</taxon>
    </lineage>
</organism>
<dbReference type="GO" id="GO:0005634">
    <property type="term" value="C:nucleus"/>
    <property type="evidence" value="ECO:0007669"/>
    <property type="project" value="UniProtKB-SubCell"/>
</dbReference>
<keyword evidence="8" id="KW-0539">Nucleus</keyword>
<proteinExistence type="inferred from homology"/>
<evidence type="ECO:0000313" key="10">
    <source>
        <dbReference type="EMBL" id="QIX01814.1"/>
    </source>
</evidence>
<comment type="pathway">
    <text evidence="3">tRNA modification; 5-methoxycarbonylmethyl-2-thiouridine-tRNA biosynthesis.</text>
</comment>
<evidence type="ECO:0000313" key="11">
    <source>
        <dbReference type="Proteomes" id="UP000503462"/>
    </source>
</evidence>
<evidence type="ECO:0000256" key="7">
    <source>
        <dbReference type="ARBA" id="ARBA00022694"/>
    </source>
</evidence>
<evidence type="ECO:0000256" key="2">
    <source>
        <dbReference type="ARBA" id="ARBA00004496"/>
    </source>
</evidence>
<dbReference type="InterPro" id="IPR027417">
    <property type="entry name" value="P-loop_NTPase"/>
</dbReference>
<feature type="transmembrane region" description="Helical" evidence="9">
    <location>
        <begin position="47"/>
        <end position="66"/>
    </location>
</feature>
<dbReference type="CDD" id="cd19496">
    <property type="entry name" value="Elp5"/>
    <property type="match status" value="1"/>
</dbReference>
<dbReference type="GO" id="GO:0000049">
    <property type="term" value="F:tRNA binding"/>
    <property type="evidence" value="ECO:0007669"/>
    <property type="project" value="TreeGrafter"/>
</dbReference>
<keyword evidence="9" id="KW-0812">Transmembrane</keyword>
<evidence type="ECO:0000256" key="5">
    <source>
        <dbReference type="ARBA" id="ARBA00020264"/>
    </source>
</evidence>
<accession>A0A6H0Y473</accession>
<keyword evidence="7" id="KW-0819">tRNA processing</keyword>
<name>A0A6H0Y473_9PEZI</name>
<dbReference type="GO" id="GO:0005829">
    <property type="term" value="C:cytosol"/>
    <property type="evidence" value="ECO:0007669"/>
    <property type="project" value="TreeGrafter"/>
</dbReference>
<evidence type="ECO:0000256" key="4">
    <source>
        <dbReference type="ARBA" id="ARBA00009567"/>
    </source>
</evidence>
<evidence type="ECO:0000256" key="6">
    <source>
        <dbReference type="ARBA" id="ARBA00022490"/>
    </source>
</evidence>
<dbReference type="UniPathway" id="UPA00988"/>
<comment type="similarity">
    <text evidence="4">Belongs to the ELP5 family.</text>
</comment>
<dbReference type="GO" id="GO:0002098">
    <property type="term" value="P:tRNA wobble uridine modification"/>
    <property type="evidence" value="ECO:0007669"/>
    <property type="project" value="InterPro"/>
</dbReference>
<dbReference type="Proteomes" id="UP000503462">
    <property type="component" value="Chromosome 5"/>
</dbReference>
<keyword evidence="9" id="KW-0472">Membrane</keyword>
<evidence type="ECO:0000256" key="9">
    <source>
        <dbReference type="SAM" id="Phobius"/>
    </source>
</evidence>
<dbReference type="OrthoDB" id="166907at2759"/>
<comment type="subcellular location">
    <subcellularLocation>
        <location evidence="2">Cytoplasm</location>
    </subcellularLocation>
    <subcellularLocation>
        <location evidence="1">Nucleus</location>
    </subcellularLocation>
</comment>
<keyword evidence="11" id="KW-1185">Reference proteome</keyword>
<dbReference type="PANTHER" id="PTHR15641">
    <property type="entry name" value="ELONGATOR COMPLEX PROTEIN 5"/>
    <property type="match status" value="1"/>
</dbReference>
<reference evidence="10 11" key="1">
    <citation type="journal article" date="2016" name="Sci. Rep.">
        <title>Peltaster fructicola genome reveals evolution from an invasive phytopathogen to an ectophytic parasite.</title>
        <authorList>
            <person name="Xu C."/>
            <person name="Chen H."/>
            <person name="Gleason M.L."/>
            <person name="Xu J.R."/>
            <person name="Liu H."/>
            <person name="Zhang R."/>
            <person name="Sun G."/>
        </authorList>
    </citation>
    <scope>NUCLEOTIDE SEQUENCE [LARGE SCALE GENOMIC DNA]</scope>
    <source>
        <strain evidence="10 11">LNHT1506</strain>
    </source>
</reference>
<protein>
    <recommendedName>
        <fullName evidence="5">Elongator complex protein 5</fullName>
    </recommendedName>
</protein>
<evidence type="ECO:0000256" key="8">
    <source>
        <dbReference type="ARBA" id="ARBA00023242"/>
    </source>
</evidence>
<dbReference type="Gene3D" id="3.40.50.300">
    <property type="entry name" value="P-loop containing nucleotide triphosphate hydrolases"/>
    <property type="match status" value="1"/>
</dbReference>
<keyword evidence="9" id="KW-1133">Transmembrane helix</keyword>